<feature type="region of interest" description="Disordered" evidence="1">
    <location>
        <begin position="748"/>
        <end position="779"/>
    </location>
</feature>
<sequence length="1091" mass="119518">MSSPSREEVLPILDDTSEWSLPPSSPDLPLHDLLSLPGLYTLPSPGSSQPSSPAALADNDPPSELSIIPSSPVRTASDAVRKSWKARKARMDAERAQDDAERQAEASKTFKAVLDILSEKKLTFGDLVVYVSDAENYRGRDRYWGFFSVEGRVEQVLDAWVSSQNSQTGKRCVHQWAVNYVKRVVHTEGDSATQSKILRTSAMNIDTTFSRDFSLTNLHTRLLALCPTMMSILEAFSTTAKQTREMSDISRKRKNNYVATEALIALAARSQANSYTRHVLGLYAYASGAQRQVISVLSHLGLTVSYPTLVGRGKSKMPSTSVACTGTTLEGTGTAAAQKDSASQDIESDIDDIHGDEDGASAVNSDDEYWSQLEPIAQDTTTEDGPSASVDTNNGGEDQGASPDAPPGSAEKSTRRKTTKGSAAAVGLLKRLSDACRRRSRDAALTKLLAYVYDNINMMFKVAEQVLGRKDSQQNGTCATAFKLFEASPEDMKTADLLGSFVDAPSLSLDDIILTREENDALTARLTHTILRIIVNYGGDKFARFRTDIVSSTPATLDKIPVHETEIFPLPAMHIDESSTTGNADVLSEIFSEVGLDMDSTDFTSTIKITAGDQLSISRIRSLVANRAGHDSFGRSFLWAVCMPGLFHYKMAATHAVLESHFGSSATYDPGSLAFHNTRLDRKPLVLSSLPAFRTCRDLIFVSLYARVLHCLQRVSNCDDLAEYAENVTFDELQTHAQAIIDQFATPARAEEQRRQRNTERRKHYRDADADANTGTHDPSSANALVLREFNDAIKAGDSGRVVTVLKLWALAFRGSGRLKYAYELLHLIHNLTHVWPEPLRKIILKNWLVNPTGKEDSWVEVDLMQEHLNFWTKNVYQAHGSNASWEWLQTISPCINILRRLATQINQDLGSRQGSKHTTPDLDFDIHELMDSLAHHRVYDIEPGRTISSEKPTVLNAVSAGLGQLAGPLADFNAQVRRLQARCQMTPVVGRPYIDRPETHGSTPAVALDSSAPSQSVNEGPTTEASAAARDGAPLVNVAIAATSDGQVDIAAEADSDDELYWTVFDDEPAMFSLDTAGDVALDMDVLEDV</sequence>
<keyword evidence="4" id="KW-1185">Reference proteome</keyword>
<evidence type="ECO:0000313" key="4">
    <source>
        <dbReference type="Proteomes" id="UP001215151"/>
    </source>
</evidence>
<dbReference type="AlphaFoldDB" id="A0AAD7X4E8"/>
<dbReference type="Pfam" id="PF20231">
    <property type="entry name" value="DUF6589"/>
    <property type="match status" value="1"/>
</dbReference>
<feature type="region of interest" description="Disordered" evidence="1">
    <location>
        <begin position="1"/>
        <end position="27"/>
    </location>
</feature>
<accession>A0AAD7X4E8</accession>
<feature type="compositionally biased region" description="Basic and acidic residues" evidence="1">
    <location>
        <begin position="749"/>
        <end position="759"/>
    </location>
</feature>
<feature type="compositionally biased region" description="Low complexity" evidence="1">
    <location>
        <begin position="39"/>
        <end position="53"/>
    </location>
</feature>
<gene>
    <name evidence="3" type="ORF">ONZ51_g10984</name>
</gene>
<name>A0AAD7X4E8_9APHY</name>
<proteinExistence type="predicted"/>
<feature type="compositionally biased region" description="Polar residues" evidence="1">
    <location>
        <begin position="1012"/>
        <end position="1023"/>
    </location>
</feature>
<evidence type="ECO:0000259" key="2">
    <source>
        <dbReference type="Pfam" id="PF20231"/>
    </source>
</evidence>
<reference evidence="3" key="1">
    <citation type="submission" date="2022-11" db="EMBL/GenBank/DDBJ databases">
        <title>Genome Sequence of Cubamyces cubensis.</title>
        <authorList>
            <person name="Buettner E."/>
        </authorList>
    </citation>
    <scope>NUCLEOTIDE SEQUENCE</scope>
    <source>
        <strain evidence="3">MPL-01</strain>
    </source>
</reference>
<feature type="compositionally biased region" description="Low complexity" evidence="1">
    <location>
        <begin position="62"/>
        <end position="72"/>
    </location>
</feature>
<dbReference type="InterPro" id="IPR046496">
    <property type="entry name" value="DUF6589"/>
</dbReference>
<feature type="compositionally biased region" description="Polar residues" evidence="1">
    <location>
        <begin position="378"/>
        <end position="396"/>
    </location>
</feature>
<protein>
    <recommendedName>
        <fullName evidence="2">DUF6589 domain-containing protein</fullName>
    </recommendedName>
</protein>
<feature type="region of interest" description="Disordered" evidence="1">
    <location>
        <begin position="378"/>
        <end position="422"/>
    </location>
</feature>
<evidence type="ECO:0000313" key="3">
    <source>
        <dbReference type="EMBL" id="KAJ8462312.1"/>
    </source>
</evidence>
<dbReference type="EMBL" id="JAPEVG010000477">
    <property type="protein sequence ID" value="KAJ8462312.1"/>
    <property type="molecule type" value="Genomic_DNA"/>
</dbReference>
<feature type="domain" description="DUF6589" evidence="2">
    <location>
        <begin position="504"/>
        <end position="918"/>
    </location>
</feature>
<comment type="caution">
    <text evidence="3">The sequence shown here is derived from an EMBL/GenBank/DDBJ whole genome shotgun (WGS) entry which is preliminary data.</text>
</comment>
<feature type="region of interest" description="Disordered" evidence="1">
    <location>
        <begin position="39"/>
        <end position="74"/>
    </location>
</feature>
<organism evidence="3 4">
    <name type="scientific">Trametes cubensis</name>
    <dbReference type="NCBI Taxonomy" id="1111947"/>
    <lineage>
        <taxon>Eukaryota</taxon>
        <taxon>Fungi</taxon>
        <taxon>Dikarya</taxon>
        <taxon>Basidiomycota</taxon>
        <taxon>Agaricomycotina</taxon>
        <taxon>Agaricomycetes</taxon>
        <taxon>Polyporales</taxon>
        <taxon>Polyporaceae</taxon>
        <taxon>Trametes</taxon>
    </lineage>
</organism>
<dbReference type="Proteomes" id="UP001215151">
    <property type="component" value="Unassembled WGS sequence"/>
</dbReference>
<feature type="region of interest" description="Disordered" evidence="1">
    <location>
        <begin position="993"/>
        <end position="1023"/>
    </location>
</feature>
<evidence type="ECO:0000256" key="1">
    <source>
        <dbReference type="SAM" id="MobiDB-lite"/>
    </source>
</evidence>
<feature type="region of interest" description="Disordered" evidence="1">
    <location>
        <begin position="332"/>
        <end position="366"/>
    </location>
</feature>